<dbReference type="STRING" id="79200.A0A162BAB9"/>
<evidence type="ECO:0008006" key="4">
    <source>
        <dbReference type="Google" id="ProtNLM"/>
    </source>
</evidence>
<dbReference type="EMBL" id="CP093343">
    <property type="protein sequence ID" value="WOG85769.1"/>
    <property type="molecule type" value="Genomic_DNA"/>
</dbReference>
<reference evidence="1" key="1">
    <citation type="journal article" date="2016" name="Nat. Genet.">
        <title>A high-quality carrot genome assembly provides new insights into carotenoid accumulation and asterid genome evolution.</title>
        <authorList>
            <person name="Iorizzo M."/>
            <person name="Ellison S."/>
            <person name="Senalik D."/>
            <person name="Zeng P."/>
            <person name="Satapoomin P."/>
            <person name="Huang J."/>
            <person name="Bowman M."/>
            <person name="Iovene M."/>
            <person name="Sanseverino W."/>
            <person name="Cavagnaro P."/>
            <person name="Yildiz M."/>
            <person name="Macko-Podgorni A."/>
            <person name="Moranska E."/>
            <person name="Grzebelus E."/>
            <person name="Grzebelus D."/>
            <person name="Ashrafi H."/>
            <person name="Zheng Z."/>
            <person name="Cheng S."/>
            <person name="Spooner D."/>
            <person name="Van Deynze A."/>
            <person name="Simon P."/>
        </authorList>
    </citation>
    <scope>NUCLEOTIDE SEQUENCE [LARGE SCALE GENOMIC DNA]</scope>
    <source>
        <tissue evidence="1">Leaf</tissue>
    </source>
</reference>
<name>A0A162BAB9_DAUCS</name>
<sequence length="128" mass="14704">MANDSFKDIDVPDYAQPSTKCLAVYDDSLAFLSLHESLKNFDIWTWSEGCWTKKFTMGPLPDIRHPVGHWKDNRLLLQCENGYMLMVDPDTQETKDFAFHNYTGCEGVFAYRESLVSIKDKIKAGQQS</sequence>
<proteinExistence type="predicted"/>
<dbReference type="OMA" id="NEMGVEN"/>
<protein>
    <recommendedName>
        <fullName evidence="4">F-box associated domain-containing protein</fullName>
    </recommendedName>
</protein>
<accession>A0A162BAB9</accession>
<dbReference type="Gramene" id="KZN11923">
    <property type="protein sequence ID" value="KZN11923"/>
    <property type="gene ID" value="DCAR_004579"/>
</dbReference>
<dbReference type="AlphaFoldDB" id="A0A162BAB9"/>
<evidence type="ECO:0000313" key="2">
    <source>
        <dbReference type="EMBL" id="WOG85769.1"/>
    </source>
</evidence>
<dbReference type="EMBL" id="LNRQ01000001">
    <property type="protein sequence ID" value="KZN11923.1"/>
    <property type="molecule type" value="Genomic_DNA"/>
</dbReference>
<organism evidence="1">
    <name type="scientific">Daucus carota subsp. sativus</name>
    <name type="common">Carrot</name>
    <dbReference type="NCBI Taxonomy" id="79200"/>
    <lineage>
        <taxon>Eukaryota</taxon>
        <taxon>Viridiplantae</taxon>
        <taxon>Streptophyta</taxon>
        <taxon>Embryophyta</taxon>
        <taxon>Tracheophyta</taxon>
        <taxon>Spermatophyta</taxon>
        <taxon>Magnoliopsida</taxon>
        <taxon>eudicotyledons</taxon>
        <taxon>Gunneridae</taxon>
        <taxon>Pentapetalae</taxon>
        <taxon>asterids</taxon>
        <taxon>campanulids</taxon>
        <taxon>Apiales</taxon>
        <taxon>Apiaceae</taxon>
        <taxon>Apioideae</taxon>
        <taxon>Scandiceae</taxon>
        <taxon>Daucinae</taxon>
        <taxon>Daucus</taxon>
        <taxon>Daucus sect. Daucus</taxon>
    </lineage>
</organism>
<gene>
    <name evidence="1" type="ORF">DCAR_004579</name>
    <name evidence="2" type="ORF">DCAR_0104962</name>
</gene>
<evidence type="ECO:0000313" key="1">
    <source>
        <dbReference type="EMBL" id="KZN11923.1"/>
    </source>
</evidence>
<keyword evidence="3" id="KW-1185">Reference proteome</keyword>
<dbReference type="Proteomes" id="UP000077755">
    <property type="component" value="Chromosome 1"/>
</dbReference>
<reference evidence="2" key="2">
    <citation type="submission" date="2022-03" db="EMBL/GenBank/DDBJ databases">
        <title>Draft title - Genomic analysis of global carrot germplasm unveils the trajectory of domestication and the origin of high carotenoid orange carrot.</title>
        <authorList>
            <person name="Iorizzo M."/>
            <person name="Ellison S."/>
            <person name="Senalik D."/>
            <person name="Macko-Podgorni A."/>
            <person name="Grzebelus D."/>
            <person name="Bostan H."/>
            <person name="Rolling W."/>
            <person name="Curaba J."/>
            <person name="Simon P."/>
        </authorList>
    </citation>
    <scope>NUCLEOTIDE SEQUENCE</scope>
    <source>
        <tissue evidence="2">Leaf</tissue>
    </source>
</reference>
<evidence type="ECO:0000313" key="3">
    <source>
        <dbReference type="Proteomes" id="UP000077755"/>
    </source>
</evidence>